<evidence type="ECO:0000256" key="1">
    <source>
        <dbReference type="SAM" id="MobiDB-lite"/>
    </source>
</evidence>
<dbReference type="EMBL" id="AWGH01000011">
    <property type="protein sequence ID" value="ODN96353.1"/>
    <property type="molecule type" value="Genomic_DNA"/>
</dbReference>
<sequence>MMSTNQSVVDPQASLPASSQPSQPVSSLRLTRPASGPSLVSAPPSVSTGAKWKADEMRASQRASSTRDEEESGSEEEAAEGPVAKRARSSQGGRSGQAGRGGRGGRAERASRESSEWNKCSVDV</sequence>
<protein>
    <submittedName>
        <fullName evidence="2">Uncharacterized protein</fullName>
    </submittedName>
</protein>
<gene>
    <name evidence="2" type="ORF">L198_04067</name>
</gene>
<feature type="region of interest" description="Disordered" evidence="1">
    <location>
        <begin position="1"/>
        <end position="124"/>
    </location>
</feature>
<feature type="compositionally biased region" description="Acidic residues" evidence="1">
    <location>
        <begin position="68"/>
        <end position="79"/>
    </location>
</feature>
<reference evidence="2 3" key="1">
    <citation type="submission" date="2016-06" db="EMBL/GenBank/DDBJ databases">
        <title>Evolution of pathogenesis and genome organization in the Tremellales.</title>
        <authorList>
            <person name="Cuomo C."/>
            <person name="Litvintseva A."/>
            <person name="Heitman J."/>
            <person name="Chen Y."/>
            <person name="Sun S."/>
            <person name="Springer D."/>
            <person name="Dromer F."/>
            <person name="Young S."/>
            <person name="Zeng Q."/>
            <person name="Chapman S."/>
            <person name="Gujja S."/>
            <person name="Saif S."/>
            <person name="Birren B."/>
        </authorList>
    </citation>
    <scope>NUCLEOTIDE SEQUENCE [LARGE SCALE GENOMIC DNA]</scope>
    <source>
        <strain evidence="2 3">CBS 7118</strain>
    </source>
</reference>
<keyword evidence="3" id="KW-1185">Reference proteome</keyword>
<dbReference type="AlphaFoldDB" id="A0A1E3J662"/>
<evidence type="ECO:0000313" key="3">
    <source>
        <dbReference type="Proteomes" id="UP000094819"/>
    </source>
</evidence>
<proteinExistence type="predicted"/>
<dbReference type="OrthoDB" id="10613079at2759"/>
<name>A0A1E3J662_9TREE</name>
<organism evidence="2 3">
    <name type="scientific">Cryptococcus wingfieldii CBS 7118</name>
    <dbReference type="NCBI Taxonomy" id="1295528"/>
    <lineage>
        <taxon>Eukaryota</taxon>
        <taxon>Fungi</taxon>
        <taxon>Dikarya</taxon>
        <taxon>Basidiomycota</taxon>
        <taxon>Agaricomycotina</taxon>
        <taxon>Tremellomycetes</taxon>
        <taxon>Tremellales</taxon>
        <taxon>Cryptococcaceae</taxon>
        <taxon>Cryptococcus</taxon>
    </lineage>
</organism>
<dbReference type="RefSeq" id="XP_019031599.1">
    <property type="nucleotide sequence ID" value="XM_019176189.1"/>
</dbReference>
<dbReference type="Proteomes" id="UP000094819">
    <property type="component" value="Unassembled WGS sequence"/>
</dbReference>
<evidence type="ECO:0000313" key="2">
    <source>
        <dbReference type="EMBL" id="ODN96353.1"/>
    </source>
</evidence>
<feature type="compositionally biased region" description="Low complexity" evidence="1">
    <location>
        <begin position="11"/>
        <end position="28"/>
    </location>
</feature>
<dbReference type="GeneID" id="30193280"/>
<feature type="compositionally biased region" description="Gly residues" evidence="1">
    <location>
        <begin position="93"/>
        <end position="104"/>
    </location>
</feature>
<feature type="compositionally biased region" description="Basic and acidic residues" evidence="1">
    <location>
        <begin position="105"/>
        <end position="116"/>
    </location>
</feature>
<comment type="caution">
    <text evidence="2">The sequence shown here is derived from an EMBL/GenBank/DDBJ whole genome shotgun (WGS) entry which is preliminary data.</text>
</comment>
<accession>A0A1E3J662</accession>